<keyword evidence="1" id="KW-0812">Transmembrane</keyword>
<dbReference type="RefSeq" id="WP_089375347.1">
    <property type="nucleotide sequence ID" value="NZ_FZOA01000004.1"/>
</dbReference>
<dbReference type="EMBL" id="FZOA01000004">
    <property type="protein sequence ID" value="SNR81433.1"/>
    <property type="molecule type" value="Genomic_DNA"/>
</dbReference>
<dbReference type="AlphaFoldDB" id="A0A238ZFD0"/>
<evidence type="ECO:0000313" key="3">
    <source>
        <dbReference type="Proteomes" id="UP000198305"/>
    </source>
</evidence>
<proteinExistence type="predicted"/>
<dbReference type="Proteomes" id="UP000198305">
    <property type="component" value="Unassembled WGS sequence"/>
</dbReference>
<evidence type="ECO:0000313" key="2">
    <source>
        <dbReference type="EMBL" id="SNR81433.1"/>
    </source>
</evidence>
<accession>A0A238ZFD0</accession>
<evidence type="ECO:0008006" key="4">
    <source>
        <dbReference type="Google" id="ProtNLM"/>
    </source>
</evidence>
<evidence type="ECO:0000256" key="1">
    <source>
        <dbReference type="SAM" id="Phobius"/>
    </source>
</evidence>
<feature type="transmembrane region" description="Helical" evidence="1">
    <location>
        <begin position="6"/>
        <end position="23"/>
    </location>
</feature>
<keyword evidence="1" id="KW-0472">Membrane</keyword>
<dbReference type="InterPro" id="IPR021446">
    <property type="entry name" value="DUF3096"/>
</dbReference>
<keyword evidence="3" id="KW-1185">Reference proteome</keyword>
<sequence>MNLHLSLAPVISLIAGILILAIPRLLNYIVALYLIIIGILGLLGPQAFGA</sequence>
<protein>
    <recommendedName>
        <fullName evidence="4">DUF3096 domain-containing protein</fullName>
    </recommendedName>
</protein>
<dbReference type="Pfam" id="PF11295">
    <property type="entry name" value="DUF3096"/>
    <property type="match status" value="1"/>
</dbReference>
<reference evidence="3" key="1">
    <citation type="submission" date="2017-06" db="EMBL/GenBank/DDBJ databases">
        <authorList>
            <person name="Varghese N."/>
            <person name="Submissions S."/>
        </authorList>
    </citation>
    <scope>NUCLEOTIDE SEQUENCE [LARGE SCALE GENOMIC DNA]</scope>
    <source>
        <strain evidence="3">Ca-68</strain>
    </source>
</reference>
<gene>
    <name evidence="2" type="ORF">SAMN05192560_1243</name>
</gene>
<organism evidence="2 3">
    <name type="scientific">Methylobacillus rhizosphaerae</name>
    <dbReference type="NCBI Taxonomy" id="551994"/>
    <lineage>
        <taxon>Bacteria</taxon>
        <taxon>Pseudomonadati</taxon>
        <taxon>Pseudomonadota</taxon>
        <taxon>Betaproteobacteria</taxon>
        <taxon>Nitrosomonadales</taxon>
        <taxon>Methylophilaceae</taxon>
        <taxon>Methylobacillus</taxon>
    </lineage>
</organism>
<feature type="transmembrane region" description="Helical" evidence="1">
    <location>
        <begin position="30"/>
        <end position="48"/>
    </location>
</feature>
<name>A0A238ZFD0_9PROT</name>
<keyword evidence="1" id="KW-1133">Transmembrane helix</keyword>